<feature type="active site" description="Proton acceptor" evidence="15">
    <location>
        <position position="133"/>
    </location>
</feature>
<feature type="binding site" evidence="15">
    <location>
        <position position="162"/>
    </location>
    <ligand>
        <name>Zn(2+)</name>
        <dbReference type="ChEBI" id="CHEBI:29105"/>
        <label>1</label>
    </ligand>
</feature>
<evidence type="ECO:0000256" key="11">
    <source>
        <dbReference type="ARBA" id="ARBA00023154"/>
    </source>
</evidence>
<dbReference type="InterPro" id="IPR002933">
    <property type="entry name" value="Peptidase_M20"/>
</dbReference>
<dbReference type="OrthoDB" id="9809784at2"/>
<evidence type="ECO:0000256" key="7">
    <source>
        <dbReference type="ARBA" id="ARBA00022723"/>
    </source>
</evidence>
<dbReference type="InterPro" id="IPR050072">
    <property type="entry name" value="Peptidase_M20A"/>
</dbReference>
<protein>
    <recommendedName>
        <fullName evidence="5 15">Succinyl-diaminopimelate desuccinylase</fullName>
        <shortName evidence="15">SDAP desuccinylase</shortName>
        <ecNumber evidence="4 15">3.5.1.18</ecNumber>
    </recommendedName>
    <alternativeName>
        <fullName evidence="13 15">N-succinyl-LL-2,6-diaminoheptanedioate amidohydrolase</fullName>
    </alternativeName>
</protein>
<comment type="similarity">
    <text evidence="2 15">Belongs to the peptidase M20A family. DapE subfamily.</text>
</comment>
<dbReference type="Gene3D" id="3.40.630.10">
    <property type="entry name" value="Zn peptidases"/>
    <property type="match status" value="2"/>
</dbReference>
<reference evidence="19 20" key="1">
    <citation type="submission" date="2017-11" db="EMBL/GenBank/DDBJ databases">
        <title>Xanthomonas prunicola sp. nov., a novel pathogen that affects nectarine (Prunus persica var. nectarine) trees.</title>
        <authorList>
            <person name="Lopez M."/>
            <person name="Lopez-Soriano P."/>
            <person name="Garita-Cambronero J."/>
            <person name="Beltran C."/>
            <person name="Taghouti G."/>
            <person name="Portier P."/>
            <person name="Cubero J."/>
            <person name="Fischer-Le Saux M."/>
            <person name="Marco-Noales E."/>
        </authorList>
    </citation>
    <scope>NUCLEOTIDE SEQUENCE [LARGE SCALE GENOMIC DNA]</scope>
    <source>
        <strain evidence="17 19">CFBP8353</strain>
        <strain evidence="18 20">CFBP8354</strain>
    </source>
</reference>
<comment type="subunit">
    <text evidence="3 15">Homodimer.</text>
</comment>
<comment type="cofactor">
    <cofactor evidence="15">
        <name>Zn(2+)</name>
        <dbReference type="ChEBI" id="CHEBI:29105"/>
    </cofactor>
    <cofactor evidence="15">
        <name>Co(2+)</name>
        <dbReference type="ChEBI" id="CHEBI:48828"/>
    </cofactor>
    <text evidence="15">Binds 2 Zn(2+) or Co(2+) ions per subunit.</text>
</comment>
<feature type="binding site" evidence="15">
    <location>
        <position position="134"/>
    </location>
    <ligand>
        <name>Zn(2+)</name>
        <dbReference type="ChEBI" id="CHEBI:29105"/>
        <label>2</label>
    </ligand>
</feature>
<feature type="binding site" evidence="15">
    <location>
        <position position="66"/>
    </location>
    <ligand>
        <name>Zn(2+)</name>
        <dbReference type="ChEBI" id="CHEBI:29105"/>
        <label>1</label>
    </ligand>
</feature>
<feature type="active site" evidence="15">
    <location>
        <position position="68"/>
    </location>
</feature>
<keyword evidence="7 15" id="KW-0479">Metal-binding</keyword>
<dbReference type="Proteomes" id="UP000233720">
    <property type="component" value="Unassembled WGS sequence"/>
</dbReference>
<gene>
    <name evidence="15 17" type="primary">dapE</name>
    <name evidence="17" type="ORF">XpruCFBP8353_11055</name>
    <name evidence="18" type="ORF">XpruCFBP8354_11055</name>
</gene>
<comment type="function">
    <text evidence="15">Catalyzes the hydrolysis of N-succinyl-L,L-diaminopimelic acid (SDAP), forming succinate and LL-2,6-diaminopimelate (DAP), an intermediate involved in the bacterial biosynthesis of lysine and meso-diaminopimelic acid, an essential component of bacterial cell walls.</text>
</comment>
<dbReference type="PANTHER" id="PTHR43808">
    <property type="entry name" value="ACETYLORNITHINE DEACETYLASE"/>
    <property type="match status" value="1"/>
</dbReference>
<dbReference type="GO" id="GO:0050897">
    <property type="term" value="F:cobalt ion binding"/>
    <property type="evidence" value="ECO:0007669"/>
    <property type="project" value="UniProtKB-UniRule"/>
</dbReference>
<dbReference type="GO" id="GO:0009089">
    <property type="term" value="P:lysine biosynthetic process via diaminopimelate"/>
    <property type="evidence" value="ECO:0007669"/>
    <property type="project" value="UniProtKB-UniRule"/>
</dbReference>
<keyword evidence="8 15" id="KW-0378">Hydrolase</keyword>
<dbReference type="GO" id="GO:0019877">
    <property type="term" value="P:diaminopimelate biosynthetic process"/>
    <property type="evidence" value="ECO:0007669"/>
    <property type="project" value="UniProtKB-UniRule"/>
</dbReference>
<dbReference type="SUPFAM" id="SSF55031">
    <property type="entry name" value="Bacterial exopeptidase dimerisation domain"/>
    <property type="match status" value="1"/>
</dbReference>
<dbReference type="Proteomes" id="UP000233748">
    <property type="component" value="Unassembled WGS sequence"/>
</dbReference>
<dbReference type="AlphaFoldDB" id="A0A2N3RIZ1"/>
<evidence type="ECO:0000256" key="6">
    <source>
        <dbReference type="ARBA" id="ARBA00022605"/>
    </source>
</evidence>
<evidence type="ECO:0000256" key="8">
    <source>
        <dbReference type="ARBA" id="ARBA00022801"/>
    </source>
</evidence>
<sequence>MNDVLELTCDLIARASVTPDDAGCQALLAGRLTAAGFACEHLRLGEVDNLWATHGSGAPVLVLLGHTDVVPPGPRQAWTSDPFDPQIRDGVLYGRGAADMKGSVAAFVVAAEQFVAAHPTHPGTLAVLLTSDEEGDAIDGVRRVADIFRERGQAIDWCITGEPSSTERLGDLLRVGRRGSLSGALTVKGVQGHVAYPHKARNPIHLAAPALAELVARQWDDGFESFPPTSLQLSNIHAGTGANNVIPGELQVAFNLRYTPHWDAPRLEAEITALLDRHALDYALRWHRSGEPFYTPEGRLRSVAREVLGEFAGAPPEESTGGGTSDARFIAPLGAQCIEVGPVNASIHQVDEHVRVADLQALPALYRTLIERLLVG</sequence>
<feature type="domain" description="Peptidase M20 dimerisation" evidence="16">
    <location>
        <begin position="175"/>
        <end position="282"/>
    </location>
</feature>
<evidence type="ECO:0000256" key="12">
    <source>
        <dbReference type="ARBA" id="ARBA00023285"/>
    </source>
</evidence>
<dbReference type="PROSITE" id="PS00759">
    <property type="entry name" value="ARGE_DAPE_CPG2_2"/>
    <property type="match status" value="1"/>
</dbReference>
<dbReference type="Pfam" id="PF01546">
    <property type="entry name" value="Peptidase_M20"/>
    <property type="match status" value="1"/>
</dbReference>
<dbReference type="GO" id="GO:0006526">
    <property type="term" value="P:L-arginine biosynthetic process"/>
    <property type="evidence" value="ECO:0007669"/>
    <property type="project" value="TreeGrafter"/>
</dbReference>
<evidence type="ECO:0000313" key="18">
    <source>
        <dbReference type="EMBL" id="PKV16736.1"/>
    </source>
</evidence>
<dbReference type="FunFam" id="3.40.630.10:FF:000005">
    <property type="entry name" value="Succinyl-diaminopimelate desuccinylase"/>
    <property type="match status" value="1"/>
</dbReference>
<evidence type="ECO:0000256" key="9">
    <source>
        <dbReference type="ARBA" id="ARBA00022833"/>
    </source>
</evidence>
<name>A0A2N3RIZ1_9XANT</name>
<dbReference type="Pfam" id="PF07687">
    <property type="entry name" value="M20_dimer"/>
    <property type="match status" value="1"/>
</dbReference>
<dbReference type="UniPathway" id="UPA00034">
    <property type="reaction ID" value="UER00021"/>
</dbReference>
<evidence type="ECO:0000256" key="2">
    <source>
        <dbReference type="ARBA" id="ARBA00006746"/>
    </source>
</evidence>
<dbReference type="GO" id="GO:0008777">
    <property type="term" value="F:acetylornithine deacetylase activity"/>
    <property type="evidence" value="ECO:0007669"/>
    <property type="project" value="TreeGrafter"/>
</dbReference>
<keyword evidence="10 15" id="KW-0220">Diaminopimelate biosynthesis</keyword>
<evidence type="ECO:0000256" key="15">
    <source>
        <dbReference type="HAMAP-Rule" id="MF_01690"/>
    </source>
</evidence>
<feature type="binding site" evidence="15">
    <location>
        <position position="348"/>
    </location>
    <ligand>
        <name>Zn(2+)</name>
        <dbReference type="ChEBI" id="CHEBI:29105"/>
        <label>2</label>
    </ligand>
</feature>
<accession>A0A2N3RIZ1</accession>
<organism evidence="17 19">
    <name type="scientific">Xanthomonas prunicola</name>
    <dbReference type="NCBI Taxonomy" id="2053930"/>
    <lineage>
        <taxon>Bacteria</taxon>
        <taxon>Pseudomonadati</taxon>
        <taxon>Pseudomonadota</taxon>
        <taxon>Gammaproteobacteria</taxon>
        <taxon>Lysobacterales</taxon>
        <taxon>Lysobacteraceae</taxon>
        <taxon>Xanthomonas</taxon>
    </lineage>
</organism>
<evidence type="ECO:0000256" key="3">
    <source>
        <dbReference type="ARBA" id="ARBA00011738"/>
    </source>
</evidence>
<dbReference type="EMBL" id="PHKV01000003">
    <property type="protein sequence ID" value="PKV12459.1"/>
    <property type="molecule type" value="Genomic_DNA"/>
</dbReference>
<keyword evidence="6 15" id="KW-0028">Amino-acid biosynthesis</keyword>
<keyword evidence="9 15" id="KW-0862">Zinc</keyword>
<evidence type="ECO:0000313" key="17">
    <source>
        <dbReference type="EMBL" id="PKV12459.1"/>
    </source>
</evidence>
<dbReference type="RefSeq" id="WP_101363288.1">
    <property type="nucleotide sequence ID" value="NZ_PHKV01000003.1"/>
</dbReference>
<keyword evidence="12 15" id="KW-0170">Cobalt</keyword>
<dbReference type="InterPro" id="IPR001261">
    <property type="entry name" value="ArgE/DapE_CS"/>
</dbReference>
<dbReference type="CDD" id="cd03891">
    <property type="entry name" value="M20_DapE_proteobac"/>
    <property type="match status" value="1"/>
</dbReference>
<dbReference type="NCBIfam" id="NF009557">
    <property type="entry name" value="PRK13009.1"/>
    <property type="match status" value="1"/>
</dbReference>
<feature type="binding site" evidence="15">
    <location>
        <position position="99"/>
    </location>
    <ligand>
        <name>Zn(2+)</name>
        <dbReference type="ChEBI" id="CHEBI:29105"/>
        <label>1</label>
    </ligand>
</feature>
<dbReference type="GO" id="GO:0008270">
    <property type="term" value="F:zinc ion binding"/>
    <property type="evidence" value="ECO:0007669"/>
    <property type="project" value="UniProtKB-UniRule"/>
</dbReference>
<dbReference type="SUPFAM" id="SSF53187">
    <property type="entry name" value="Zn-dependent exopeptidases"/>
    <property type="match status" value="1"/>
</dbReference>
<evidence type="ECO:0000256" key="5">
    <source>
        <dbReference type="ARBA" id="ARBA00022391"/>
    </source>
</evidence>
<evidence type="ECO:0000256" key="10">
    <source>
        <dbReference type="ARBA" id="ARBA00022915"/>
    </source>
</evidence>
<dbReference type="NCBIfam" id="TIGR01246">
    <property type="entry name" value="dapE_proteo"/>
    <property type="match status" value="1"/>
</dbReference>
<dbReference type="EMBL" id="PHKW01000003">
    <property type="protein sequence ID" value="PKV16736.1"/>
    <property type="molecule type" value="Genomic_DNA"/>
</dbReference>
<comment type="catalytic activity">
    <reaction evidence="14 15">
        <text>N-succinyl-(2S,6S)-2,6-diaminopimelate + H2O = (2S,6S)-2,6-diaminopimelate + succinate</text>
        <dbReference type="Rhea" id="RHEA:22608"/>
        <dbReference type="ChEBI" id="CHEBI:15377"/>
        <dbReference type="ChEBI" id="CHEBI:30031"/>
        <dbReference type="ChEBI" id="CHEBI:57609"/>
        <dbReference type="ChEBI" id="CHEBI:58087"/>
        <dbReference type="EC" id="3.5.1.18"/>
    </reaction>
</comment>
<evidence type="ECO:0000259" key="16">
    <source>
        <dbReference type="Pfam" id="PF07687"/>
    </source>
</evidence>
<dbReference type="PANTHER" id="PTHR43808:SF31">
    <property type="entry name" value="N-ACETYL-L-CITRULLINE DEACETYLASE"/>
    <property type="match status" value="1"/>
</dbReference>
<dbReference type="GO" id="GO:0009014">
    <property type="term" value="F:succinyl-diaminopimelate desuccinylase activity"/>
    <property type="evidence" value="ECO:0007669"/>
    <property type="project" value="UniProtKB-UniRule"/>
</dbReference>
<comment type="caution">
    <text evidence="17">The sequence shown here is derived from an EMBL/GenBank/DDBJ whole genome shotgun (WGS) entry which is preliminary data.</text>
</comment>
<dbReference type="EC" id="3.5.1.18" evidence="4 15"/>
<dbReference type="HAMAP" id="MF_01690">
    <property type="entry name" value="DapE"/>
    <property type="match status" value="1"/>
</dbReference>
<keyword evidence="11 15" id="KW-0457">Lysine biosynthesis</keyword>
<evidence type="ECO:0000313" key="20">
    <source>
        <dbReference type="Proteomes" id="UP000233748"/>
    </source>
</evidence>
<keyword evidence="20" id="KW-1185">Reference proteome</keyword>
<evidence type="ECO:0000256" key="13">
    <source>
        <dbReference type="ARBA" id="ARBA00031891"/>
    </source>
</evidence>
<evidence type="ECO:0000256" key="1">
    <source>
        <dbReference type="ARBA" id="ARBA00005130"/>
    </source>
</evidence>
<evidence type="ECO:0000256" key="4">
    <source>
        <dbReference type="ARBA" id="ARBA00011921"/>
    </source>
</evidence>
<proteinExistence type="inferred from homology"/>
<dbReference type="InterPro" id="IPR036264">
    <property type="entry name" value="Bact_exopeptidase_dim_dom"/>
</dbReference>
<evidence type="ECO:0000313" key="19">
    <source>
        <dbReference type="Proteomes" id="UP000233720"/>
    </source>
</evidence>
<dbReference type="InterPro" id="IPR011650">
    <property type="entry name" value="Peptidase_M20_dimer"/>
</dbReference>
<feature type="binding site" evidence="15">
    <location>
        <position position="99"/>
    </location>
    <ligand>
        <name>Zn(2+)</name>
        <dbReference type="ChEBI" id="CHEBI:29105"/>
        <label>2</label>
    </ligand>
</feature>
<dbReference type="InterPro" id="IPR005941">
    <property type="entry name" value="DapE_proteobac"/>
</dbReference>
<comment type="pathway">
    <text evidence="1 15">Amino-acid biosynthesis; L-lysine biosynthesis via DAP pathway; LL-2,6-diaminopimelate from (S)-tetrahydrodipicolinate (succinylase route): step 3/3.</text>
</comment>
<evidence type="ECO:0000256" key="14">
    <source>
        <dbReference type="ARBA" id="ARBA00051301"/>
    </source>
</evidence>